<organism evidence="9 10">
    <name type="scientific">Rhodotorula mucilaginosa</name>
    <name type="common">Yeast</name>
    <name type="synonym">Rhodotorula rubra</name>
    <dbReference type="NCBI Taxonomy" id="5537"/>
    <lineage>
        <taxon>Eukaryota</taxon>
        <taxon>Fungi</taxon>
        <taxon>Dikarya</taxon>
        <taxon>Basidiomycota</taxon>
        <taxon>Pucciniomycotina</taxon>
        <taxon>Microbotryomycetes</taxon>
        <taxon>Sporidiobolales</taxon>
        <taxon>Sporidiobolaceae</taxon>
        <taxon>Rhodotorula</taxon>
    </lineage>
</organism>
<comment type="similarity">
    <text evidence="2">Belongs to the OST4 family.</text>
</comment>
<evidence type="ECO:0000256" key="7">
    <source>
        <dbReference type="ARBA" id="ARBA00023136"/>
    </source>
</evidence>
<protein>
    <submittedName>
        <fullName evidence="9">Uncharacterized protein</fullName>
    </submittedName>
</protein>
<keyword evidence="10" id="KW-1185">Reference proteome</keyword>
<feature type="transmembrane region" description="Helical" evidence="8">
    <location>
        <begin position="12"/>
        <end position="31"/>
    </location>
</feature>
<dbReference type="Pfam" id="PF10215">
    <property type="entry name" value="Ost4"/>
    <property type="match status" value="1"/>
</dbReference>
<dbReference type="SUPFAM" id="SSF103464">
    <property type="entry name" value="Oligosaccharyltransferase subunit ost4p"/>
    <property type="match status" value="1"/>
</dbReference>
<evidence type="ECO:0000313" key="10">
    <source>
        <dbReference type="Proteomes" id="UP000777482"/>
    </source>
</evidence>
<keyword evidence="5" id="KW-0735">Signal-anchor</keyword>
<proteinExistence type="inferred from homology"/>
<keyword evidence="7 8" id="KW-0472">Membrane</keyword>
<evidence type="ECO:0000256" key="3">
    <source>
        <dbReference type="ARBA" id="ARBA00022692"/>
    </source>
</evidence>
<keyword evidence="4" id="KW-0256">Endoplasmic reticulum</keyword>
<evidence type="ECO:0000256" key="5">
    <source>
        <dbReference type="ARBA" id="ARBA00022968"/>
    </source>
</evidence>
<dbReference type="InterPro" id="IPR036330">
    <property type="entry name" value="Ost4p_sf"/>
</dbReference>
<comment type="caution">
    <text evidence="9">The sequence shown here is derived from an EMBL/GenBank/DDBJ whole genome shotgun (WGS) entry which is preliminary data.</text>
</comment>
<dbReference type="EMBL" id="PUHQ01000001">
    <property type="protein sequence ID" value="KAG0667492.1"/>
    <property type="molecule type" value="Genomic_DNA"/>
</dbReference>
<gene>
    <name evidence="9" type="ORF">C6P46_000023</name>
</gene>
<evidence type="ECO:0000256" key="8">
    <source>
        <dbReference type="SAM" id="Phobius"/>
    </source>
</evidence>
<comment type="subcellular location">
    <subcellularLocation>
        <location evidence="1">Endoplasmic reticulum membrane</location>
        <topology evidence="1">Single-pass type III membrane protein</topology>
    </subcellularLocation>
</comment>
<keyword evidence="3 8" id="KW-0812">Transmembrane</keyword>
<dbReference type="OrthoDB" id="2124077at2759"/>
<evidence type="ECO:0000256" key="1">
    <source>
        <dbReference type="ARBA" id="ARBA00004643"/>
    </source>
</evidence>
<reference evidence="9 10" key="1">
    <citation type="submission" date="2020-11" db="EMBL/GenBank/DDBJ databases">
        <title>Kefir isolates.</title>
        <authorList>
            <person name="Marcisauskas S."/>
            <person name="Kim Y."/>
            <person name="Blasche S."/>
        </authorList>
    </citation>
    <scope>NUCLEOTIDE SEQUENCE [LARGE SCALE GENOMIC DNA]</scope>
    <source>
        <strain evidence="9 10">KR</strain>
    </source>
</reference>
<dbReference type="AlphaFoldDB" id="A0A9P7B917"/>
<dbReference type="GO" id="GO:0005789">
    <property type="term" value="C:endoplasmic reticulum membrane"/>
    <property type="evidence" value="ECO:0007669"/>
    <property type="project" value="UniProtKB-SubCell"/>
</dbReference>
<sequence>MPAIISDTLLTTLANTFGTLAVLGIVAYQFLEINAKRLREQRAAEQAAAAAAAATGKNKVVTSATVASGQSGLAVQLMALSRADVHPEAPPPTSLHIP</sequence>
<accession>A0A9P7B917</accession>
<evidence type="ECO:0000256" key="4">
    <source>
        <dbReference type="ARBA" id="ARBA00022824"/>
    </source>
</evidence>
<evidence type="ECO:0000256" key="6">
    <source>
        <dbReference type="ARBA" id="ARBA00022989"/>
    </source>
</evidence>
<name>A0A9P7B917_RHOMI</name>
<evidence type="ECO:0000313" key="9">
    <source>
        <dbReference type="EMBL" id="KAG0667492.1"/>
    </source>
</evidence>
<dbReference type="InterPro" id="IPR018943">
    <property type="entry name" value="Oligosaccaryltransferase"/>
</dbReference>
<dbReference type="Proteomes" id="UP000777482">
    <property type="component" value="Unassembled WGS sequence"/>
</dbReference>
<keyword evidence="6 8" id="KW-1133">Transmembrane helix</keyword>
<evidence type="ECO:0000256" key="2">
    <source>
        <dbReference type="ARBA" id="ARBA00007685"/>
    </source>
</evidence>